<evidence type="ECO:0000256" key="1">
    <source>
        <dbReference type="SAM" id="SignalP"/>
    </source>
</evidence>
<protein>
    <submittedName>
        <fullName evidence="2">Uncharacterized protein</fullName>
    </submittedName>
</protein>
<proteinExistence type="predicted"/>
<evidence type="ECO:0000313" key="3">
    <source>
        <dbReference type="Proteomes" id="UP001202328"/>
    </source>
</evidence>
<reference evidence="2" key="1">
    <citation type="submission" date="2022-04" db="EMBL/GenBank/DDBJ databases">
        <title>A functionally conserved STORR gene fusion in Papaver species that diverged 16.8 million years ago.</title>
        <authorList>
            <person name="Catania T."/>
        </authorList>
    </citation>
    <scope>NUCLEOTIDE SEQUENCE</scope>
    <source>
        <strain evidence="2">S-188037</strain>
    </source>
</reference>
<organism evidence="2 3">
    <name type="scientific">Papaver atlanticum</name>
    <dbReference type="NCBI Taxonomy" id="357466"/>
    <lineage>
        <taxon>Eukaryota</taxon>
        <taxon>Viridiplantae</taxon>
        <taxon>Streptophyta</taxon>
        <taxon>Embryophyta</taxon>
        <taxon>Tracheophyta</taxon>
        <taxon>Spermatophyta</taxon>
        <taxon>Magnoliopsida</taxon>
        <taxon>Ranunculales</taxon>
        <taxon>Papaveraceae</taxon>
        <taxon>Papaveroideae</taxon>
        <taxon>Papaver</taxon>
    </lineage>
</organism>
<sequence>MAKISMFLSFFLFSLIVMPASSSSRMILQEDQKVVNKCPIFKCVSVCPKPIKVCAQVILKCKFGSYKPCCGCPRCC</sequence>
<dbReference type="EMBL" id="JAJJMB010008202">
    <property type="protein sequence ID" value="KAI3925055.1"/>
    <property type="molecule type" value="Genomic_DNA"/>
</dbReference>
<accession>A0AAD4SV94</accession>
<comment type="caution">
    <text evidence="2">The sequence shown here is derived from an EMBL/GenBank/DDBJ whole genome shotgun (WGS) entry which is preliminary data.</text>
</comment>
<dbReference type="AlphaFoldDB" id="A0AAD4SV94"/>
<evidence type="ECO:0000313" key="2">
    <source>
        <dbReference type="EMBL" id="KAI3925055.1"/>
    </source>
</evidence>
<gene>
    <name evidence="2" type="ORF">MKW98_009705</name>
</gene>
<name>A0AAD4SV94_9MAGN</name>
<feature type="signal peptide" evidence="1">
    <location>
        <begin position="1"/>
        <end position="22"/>
    </location>
</feature>
<dbReference type="Proteomes" id="UP001202328">
    <property type="component" value="Unassembled WGS sequence"/>
</dbReference>
<feature type="chain" id="PRO_5041906737" evidence="1">
    <location>
        <begin position="23"/>
        <end position="76"/>
    </location>
</feature>
<keyword evidence="1" id="KW-0732">Signal</keyword>
<keyword evidence="3" id="KW-1185">Reference proteome</keyword>